<dbReference type="Gene3D" id="3.40.190.10">
    <property type="entry name" value="Periplasmic binding protein-like II"/>
    <property type="match status" value="2"/>
</dbReference>
<dbReference type="NCBIfam" id="TIGR01098">
    <property type="entry name" value="3A0109s03R"/>
    <property type="match status" value="1"/>
</dbReference>
<dbReference type="GO" id="GO:0055085">
    <property type="term" value="P:transmembrane transport"/>
    <property type="evidence" value="ECO:0007669"/>
    <property type="project" value="InterPro"/>
</dbReference>
<accession>A0A8J6XCZ6</accession>
<dbReference type="InterPro" id="IPR005770">
    <property type="entry name" value="PhnD"/>
</dbReference>
<name>A0A8J6XCZ6_9CYAN</name>
<gene>
    <name evidence="4" type="ORF">ICL16_12260</name>
</gene>
<organism evidence="4 5">
    <name type="scientific">Iningainema tapete BLCC-T55</name>
    <dbReference type="NCBI Taxonomy" id="2748662"/>
    <lineage>
        <taxon>Bacteria</taxon>
        <taxon>Bacillati</taxon>
        <taxon>Cyanobacteriota</taxon>
        <taxon>Cyanophyceae</taxon>
        <taxon>Nostocales</taxon>
        <taxon>Scytonemataceae</taxon>
        <taxon>Iningainema tapete</taxon>
    </lineage>
</organism>
<comment type="similarity">
    <text evidence="1">Belongs to the phosphate/phosphite/phosphonate binding protein family.</text>
</comment>
<evidence type="ECO:0000256" key="2">
    <source>
        <dbReference type="ARBA" id="ARBA00022729"/>
    </source>
</evidence>
<evidence type="ECO:0000256" key="1">
    <source>
        <dbReference type="ARBA" id="ARBA00007162"/>
    </source>
</evidence>
<evidence type="ECO:0000313" key="4">
    <source>
        <dbReference type="EMBL" id="MBD2772824.1"/>
    </source>
</evidence>
<proteinExistence type="inferred from homology"/>
<dbReference type="PANTHER" id="PTHR35841">
    <property type="entry name" value="PHOSPHONATES-BINDING PERIPLASMIC PROTEIN"/>
    <property type="match status" value="1"/>
</dbReference>
<comment type="caution">
    <text evidence="4">The sequence shown here is derived from an EMBL/GenBank/DDBJ whole genome shotgun (WGS) entry which is preliminary data.</text>
</comment>
<dbReference type="PANTHER" id="PTHR35841:SF1">
    <property type="entry name" value="PHOSPHONATES-BINDING PERIPLASMIC PROTEIN"/>
    <property type="match status" value="1"/>
</dbReference>
<reference evidence="4" key="1">
    <citation type="submission" date="2020-09" db="EMBL/GenBank/DDBJ databases">
        <title>Iningainema tapete sp. nov. (Scytonemataceae, Cyanobacteria) from greenhouses in central Florida (USA) produces two types of nodularin with biosynthetic potential for microcystin-LR and anabaenopeptins.</title>
        <authorList>
            <person name="Berthold D.E."/>
            <person name="Lefler F.W."/>
            <person name="Huang I.-S."/>
            <person name="Abdulla H."/>
            <person name="Zimba P.V."/>
            <person name="Laughinghouse H.D. IV."/>
        </authorList>
    </citation>
    <scope>NUCLEOTIDE SEQUENCE</scope>
    <source>
        <strain evidence="4">BLCCT55</strain>
    </source>
</reference>
<dbReference type="SUPFAM" id="SSF53850">
    <property type="entry name" value="Periplasmic binding protein-like II"/>
    <property type="match status" value="1"/>
</dbReference>
<dbReference type="Pfam" id="PF12974">
    <property type="entry name" value="Phosphonate-bd"/>
    <property type="match status" value="1"/>
</dbReference>
<keyword evidence="5" id="KW-1185">Reference proteome</keyword>
<protein>
    <submittedName>
        <fullName evidence="4">Phosphate/phosphite/phosphonate ABC transporter substrate-binding protein</fullName>
    </submittedName>
</protein>
<evidence type="ECO:0000313" key="5">
    <source>
        <dbReference type="Proteomes" id="UP000629098"/>
    </source>
</evidence>
<feature type="chain" id="PRO_5035273379" evidence="3">
    <location>
        <begin position="23"/>
        <end position="320"/>
    </location>
</feature>
<dbReference type="GO" id="GO:0043190">
    <property type="term" value="C:ATP-binding cassette (ABC) transporter complex"/>
    <property type="evidence" value="ECO:0007669"/>
    <property type="project" value="InterPro"/>
</dbReference>
<keyword evidence="2 3" id="KW-0732">Signal</keyword>
<dbReference type="AlphaFoldDB" id="A0A8J6XCZ6"/>
<dbReference type="EMBL" id="JACXAE010000046">
    <property type="protein sequence ID" value="MBD2772824.1"/>
    <property type="molecule type" value="Genomic_DNA"/>
</dbReference>
<dbReference type="Proteomes" id="UP000629098">
    <property type="component" value="Unassembled WGS sequence"/>
</dbReference>
<feature type="signal peptide" evidence="3">
    <location>
        <begin position="1"/>
        <end position="22"/>
    </location>
</feature>
<evidence type="ECO:0000256" key="3">
    <source>
        <dbReference type="SAM" id="SignalP"/>
    </source>
</evidence>
<sequence length="320" mass="34631">MHVRKMTLLSAGAACIALSSLAVGVFDQMQAVAKPDKQAQLVAQQQNSLTVVFPSRSDSTDLQTKANAVAAFLSKEIGMPVQAQIGDDTAAVEALRANRADVAFLSSRPALKAEQLANARLYLAEVRSNYSGKYTYNSVFVVPKNSPLQTRNSAKATLEQLRGKKMAFTSPTSGSGFIFPVGELVRQGLVPSRDRLEGFFGQVSYGGNYAKALQAVLRNQAEVAAVSEYALSTPYITEAEKSQLRVLHKISGVPAHGVAIDDDVPAPMREKIVNALLKLNQKENNQLLRDLYNSTELVKVDHNRHLAPVRDALKLAGIDP</sequence>
<dbReference type="RefSeq" id="WP_190827888.1">
    <property type="nucleotide sequence ID" value="NZ_CAWPPI010000046.1"/>
</dbReference>